<dbReference type="PANTHER" id="PTHR42872:SF3">
    <property type="entry name" value="PROTEIN-GLUTAMATE METHYLESTERASE_PROTEIN-GLUTAMINE GLUTAMINASE 1"/>
    <property type="match status" value="1"/>
</dbReference>
<feature type="active site" evidence="4">
    <location>
        <position position="14"/>
    </location>
</feature>
<evidence type="ECO:0000256" key="2">
    <source>
        <dbReference type="ARBA" id="ARBA00039140"/>
    </source>
</evidence>
<protein>
    <recommendedName>
        <fullName evidence="2">protein-glutamate methylesterase</fullName>
        <ecNumber evidence="2">3.1.1.61</ecNumber>
    </recommendedName>
</protein>
<dbReference type="Proteomes" id="UP001163152">
    <property type="component" value="Chromosome"/>
</dbReference>
<organism evidence="6 7">
    <name type="scientific">Thermocoleostomius sinensis A174</name>
    <dbReference type="NCBI Taxonomy" id="2016057"/>
    <lineage>
        <taxon>Bacteria</taxon>
        <taxon>Bacillati</taxon>
        <taxon>Cyanobacteriota</taxon>
        <taxon>Cyanophyceae</taxon>
        <taxon>Oculatellales</taxon>
        <taxon>Oculatellaceae</taxon>
        <taxon>Thermocoleostomius</taxon>
    </lineage>
</organism>
<dbReference type="KEGG" id="tsin:OXH18_03815"/>
<dbReference type="EMBL" id="CP113797">
    <property type="protein sequence ID" value="WAL61138.1"/>
    <property type="molecule type" value="Genomic_DNA"/>
</dbReference>
<feature type="active site" evidence="4">
    <location>
        <position position="41"/>
    </location>
</feature>
<dbReference type="GO" id="GO:0000156">
    <property type="term" value="F:phosphorelay response regulator activity"/>
    <property type="evidence" value="ECO:0007669"/>
    <property type="project" value="InterPro"/>
</dbReference>
<dbReference type="GO" id="GO:0006935">
    <property type="term" value="P:chemotaxis"/>
    <property type="evidence" value="ECO:0007669"/>
    <property type="project" value="UniProtKB-UniRule"/>
</dbReference>
<feature type="domain" description="CheB-type methylesterase" evidence="5">
    <location>
        <begin position="2"/>
        <end position="185"/>
    </location>
</feature>
<evidence type="ECO:0000256" key="3">
    <source>
        <dbReference type="ARBA" id="ARBA00048267"/>
    </source>
</evidence>
<evidence type="ECO:0000259" key="5">
    <source>
        <dbReference type="PROSITE" id="PS50122"/>
    </source>
</evidence>
<evidence type="ECO:0000256" key="1">
    <source>
        <dbReference type="ARBA" id="ARBA00022801"/>
    </source>
</evidence>
<dbReference type="Gene3D" id="3.40.50.180">
    <property type="entry name" value="Methylesterase CheB, C-terminal domain"/>
    <property type="match status" value="1"/>
</dbReference>
<dbReference type="PANTHER" id="PTHR42872">
    <property type="entry name" value="PROTEIN-GLUTAMATE METHYLESTERASE/PROTEIN-GLUTAMINE GLUTAMINASE"/>
    <property type="match status" value="1"/>
</dbReference>
<dbReference type="RefSeq" id="WP_268611091.1">
    <property type="nucleotide sequence ID" value="NZ_CP113797.1"/>
</dbReference>
<evidence type="ECO:0000256" key="4">
    <source>
        <dbReference type="PROSITE-ProRule" id="PRU00050"/>
    </source>
</evidence>
<reference evidence="6" key="1">
    <citation type="submission" date="2022-12" db="EMBL/GenBank/DDBJ databases">
        <title>Polyphasic identification of a Novel Hot-Spring Cyanobacterium Ocullathermofonsia sinensis gen nov. sp. nov. and Genomic Insights on its Adaptations to the Thermal Habitat.</title>
        <authorList>
            <person name="Daroch M."/>
            <person name="Tang J."/>
            <person name="Jiang Y."/>
        </authorList>
    </citation>
    <scope>NUCLEOTIDE SEQUENCE</scope>
    <source>
        <strain evidence="6">PKUAC-SCTA174</strain>
    </source>
</reference>
<keyword evidence="4" id="KW-0145">Chemotaxis</keyword>
<evidence type="ECO:0000313" key="6">
    <source>
        <dbReference type="EMBL" id="WAL61138.1"/>
    </source>
</evidence>
<dbReference type="InterPro" id="IPR035909">
    <property type="entry name" value="CheB_C"/>
</dbReference>
<accession>A0A9E8ZDF6</accession>
<dbReference type="GO" id="GO:0008984">
    <property type="term" value="F:protein-glutamate methylesterase activity"/>
    <property type="evidence" value="ECO:0007669"/>
    <property type="project" value="UniProtKB-EC"/>
</dbReference>
<dbReference type="GO" id="GO:0005737">
    <property type="term" value="C:cytoplasm"/>
    <property type="evidence" value="ECO:0007669"/>
    <property type="project" value="InterPro"/>
</dbReference>
<gene>
    <name evidence="6" type="ORF">OXH18_03815</name>
</gene>
<dbReference type="PROSITE" id="PS50122">
    <property type="entry name" value="CHEB"/>
    <property type="match status" value="1"/>
</dbReference>
<evidence type="ECO:0000313" key="7">
    <source>
        <dbReference type="Proteomes" id="UP001163152"/>
    </source>
</evidence>
<sequence length="193" mass="20885">MAVEAVEIVVIGTSLGGLSALQVILRNLSHQFPAAIAIAQHRHKESNAQLSQFLQQHSSMPIKEAEDKDLLHPGHVYLAPPDYHLLVEPGYLSLSTDEPVSYARPSIDVLFESAADSYHERTVGVLLTGANRDGVQGLARIAAVNGHTIVQDPTTAENATMPQAAIQSIPVDQILPLSDIAPYLTHLCFSVRR</sequence>
<name>A0A9E8ZDF6_9CYAN</name>
<dbReference type="CDD" id="cd16433">
    <property type="entry name" value="CheB"/>
    <property type="match status" value="1"/>
</dbReference>
<dbReference type="SUPFAM" id="SSF52738">
    <property type="entry name" value="Methylesterase CheB, C-terminal domain"/>
    <property type="match status" value="1"/>
</dbReference>
<dbReference type="Pfam" id="PF01339">
    <property type="entry name" value="CheB_methylest"/>
    <property type="match status" value="1"/>
</dbReference>
<keyword evidence="7" id="KW-1185">Reference proteome</keyword>
<keyword evidence="1 4" id="KW-0378">Hydrolase</keyword>
<comment type="catalytic activity">
    <reaction evidence="3">
        <text>[protein]-L-glutamate 5-O-methyl ester + H2O = L-glutamyl-[protein] + methanol + H(+)</text>
        <dbReference type="Rhea" id="RHEA:23236"/>
        <dbReference type="Rhea" id="RHEA-COMP:10208"/>
        <dbReference type="Rhea" id="RHEA-COMP:10311"/>
        <dbReference type="ChEBI" id="CHEBI:15377"/>
        <dbReference type="ChEBI" id="CHEBI:15378"/>
        <dbReference type="ChEBI" id="CHEBI:17790"/>
        <dbReference type="ChEBI" id="CHEBI:29973"/>
        <dbReference type="ChEBI" id="CHEBI:82795"/>
        <dbReference type="EC" id="3.1.1.61"/>
    </reaction>
</comment>
<proteinExistence type="predicted"/>
<dbReference type="AlphaFoldDB" id="A0A9E8ZDF6"/>
<dbReference type="InterPro" id="IPR000673">
    <property type="entry name" value="Sig_transdc_resp-reg_Me-estase"/>
</dbReference>
<feature type="active site" evidence="4">
    <location>
        <position position="133"/>
    </location>
</feature>
<dbReference type="EC" id="3.1.1.61" evidence="2"/>